<dbReference type="EMBL" id="JAAZON010000258">
    <property type="protein sequence ID" value="NMC62706.1"/>
    <property type="molecule type" value="Genomic_DNA"/>
</dbReference>
<sequence length="150" mass="16640">ALGKCYENVGRIDQARKIYNESLSIQELLLDENDPVLQNAKEYVKNLELKKTKDILPKTNFIPLDTALSHVDSSGAIPGNKFSHSRFPGNMAGHLMLSALLALENQNPDVAAKILRESISIFGIQRHSREVDLESAVNVLSRLLDDLSSE</sequence>
<evidence type="ECO:0000313" key="2">
    <source>
        <dbReference type="Proteomes" id="UP000524246"/>
    </source>
</evidence>
<comment type="caution">
    <text evidence="1">The sequence shown here is derived from an EMBL/GenBank/DDBJ whole genome shotgun (WGS) entry which is preliminary data.</text>
</comment>
<reference evidence="1 2" key="1">
    <citation type="journal article" date="2020" name="Biotechnol. Biofuels">
        <title>New insights from the biogas microbiome by comprehensive genome-resolved metagenomics of nearly 1600 species originating from multiple anaerobic digesters.</title>
        <authorList>
            <person name="Campanaro S."/>
            <person name="Treu L."/>
            <person name="Rodriguez-R L.M."/>
            <person name="Kovalovszki A."/>
            <person name="Ziels R.M."/>
            <person name="Maus I."/>
            <person name="Zhu X."/>
            <person name="Kougias P.G."/>
            <person name="Basile A."/>
            <person name="Luo G."/>
            <person name="Schluter A."/>
            <person name="Konstantinidis K.T."/>
            <person name="Angelidaki I."/>
        </authorList>
    </citation>
    <scope>NUCLEOTIDE SEQUENCE [LARGE SCALE GENOMIC DNA]</scope>
    <source>
        <strain evidence="1">AS27yjCOA_65</strain>
    </source>
</reference>
<dbReference type="AlphaFoldDB" id="A0A7X9FQY2"/>
<feature type="non-terminal residue" evidence="1">
    <location>
        <position position="1"/>
    </location>
</feature>
<evidence type="ECO:0000313" key="1">
    <source>
        <dbReference type="EMBL" id="NMC62706.1"/>
    </source>
</evidence>
<protein>
    <recommendedName>
        <fullName evidence="3">Tetratricopeptide repeat protein</fullName>
    </recommendedName>
</protein>
<name>A0A7X9FQY2_9DELT</name>
<organism evidence="1 2">
    <name type="scientific">SAR324 cluster bacterium</name>
    <dbReference type="NCBI Taxonomy" id="2024889"/>
    <lineage>
        <taxon>Bacteria</taxon>
        <taxon>Deltaproteobacteria</taxon>
        <taxon>SAR324 cluster</taxon>
    </lineage>
</organism>
<accession>A0A7X9FQY2</accession>
<gene>
    <name evidence="1" type="ORF">GYA55_05995</name>
</gene>
<evidence type="ECO:0008006" key="3">
    <source>
        <dbReference type="Google" id="ProtNLM"/>
    </source>
</evidence>
<dbReference type="Proteomes" id="UP000524246">
    <property type="component" value="Unassembled WGS sequence"/>
</dbReference>
<proteinExistence type="predicted"/>